<keyword evidence="2" id="KW-1160">Virus entry into host cell</keyword>
<dbReference type="Gene3D" id="3.30.1120.70">
    <property type="match status" value="1"/>
</dbReference>
<evidence type="ECO:0000256" key="3">
    <source>
        <dbReference type="ARBA" id="ARBA00023219"/>
    </source>
</evidence>
<dbReference type="EMBL" id="LR797208">
    <property type="protein sequence ID" value="CAB4194164.1"/>
    <property type="molecule type" value="Genomic_DNA"/>
</dbReference>
<dbReference type="Pfam" id="PF04860">
    <property type="entry name" value="Phage_portal"/>
    <property type="match status" value="1"/>
</dbReference>
<evidence type="ECO:0000313" key="5">
    <source>
        <dbReference type="EMBL" id="CAB4194164.1"/>
    </source>
</evidence>
<proteinExistence type="predicted"/>
<dbReference type="Gene3D" id="1.20.1270.210">
    <property type="match status" value="1"/>
</dbReference>
<reference evidence="4" key="1">
    <citation type="submission" date="2020-05" db="EMBL/GenBank/DDBJ databases">
        <authorList>
            <person name="Chiriac C."/>
            <person name="Salcher M."/>
            <person name="Ghai R."/>
            <person name="Kavagutti S V."/>
        </authorList>
    </citation>
    <scope>NUCLEOTIDE SEQUENCE</scope>
</reference>
<evidence type="ECO:0000313" key="4">
    <source>
        <dbReference type="EMBL" id="CAB4185999.1"/>
    </source>
</evidence>
<dbReference type="EMBL" id="LR797454">
    <property type="protein sequence ID" value="CAB4217044.1"/>
    <property type="molecule type" value="Genomic_DNA"/>
</dbReference>
<dbReference type="InterPro" id="IPR006944">
    <property type="entry name" value="Phage/GTA_portal"/>
</dbReference>
<evidence type="ECO:0000256" key="2">
    <source>
        <dbReference type="ARBA" id="ARBA00023009"/>
    </source>
</evidence>
<gene>
    <name evidence="4" type="ORF">UFOVP1135_9</name>
    <name evidence="5" type="ORF">UFOVP1253_2</name>
    <name evidence="6" type="ORF">UFOVP1495_7</name>
</gene>
<keyword evidence="1" id="KW-0118">Viral capsid assembly</keyword>
<keyword evidence="2" id="KW-1171">Viral genome ejection through host cell envelope</keyword>
<name>A0A6J5QMW0_9CAUD</name>
<keyword evidence="3" id="KW-0231">Viral genome packaging</keyword>
<dbReference type="EMBL" id="LR797091">
    <property type="protein sequence ID" value="CAB4185999.1"/>
    <property type="molecule type" value="Genomic_DNA"/>
</dbReference>
<dbReference type="Gene3D" id="3.40.140.120">
    <property type="match status" value="1"/>
</dbReference>
<accession>A0A6J5QMW0</accession>
<evidence type="ECO:0000313" key="6">
    <source>
        <dbReference type="EMBL" id="CAB4217044.1"/>
    </source>
</evidence>
<evidence type="ECO:0000256" key="1">
    <source>
        <dbReference type="ARBA" id="ARBA00022950"/>
    </source>
</evidence>
<keyword evidence="2" id="KW-1162">Viral penetration into host cytoplasm</keyword>
<organism evidence="4">
    <name type="scientific">uncultured Caudovirales phage</name>
    <dbReference type="NCBI Taxonomy" id="2100421"/>
    <lineage>
        <taxon>Viruses</taxon>
        <taxon>Duplodnaviria</taxon>
        <taxon>Heunggongvirae</taxon>
        <taxon>Uroviricota</taxon>
        <taxon>Caudoviricetes</taxon>
        <taxon>Peduoviridae</taxon>
        <taxon>Maltschvirus</taxon>
        <taxon>Maltschvirus maltsch</taxon>
    </lineage>
</organism>
<protein>
    <submittedName>
        <fullName evidence="4">Portal_HK97, phage portal protein, HK97 family</fullName>
    </submittedName>
</protein>
<sequence length="369" mass="40846">MSMGIFSRAVSKPTQPTVVAQYAPQNIADPFTYSYYTPLDRASALQVPSVSRCRNLIANTIASMPLELYRKSTGEEVLSRPTWLDQPATNQPRSVTVAYTVDNLLFFGVAYWLITSRYQEDGRPASFEWIANHRVTPQYAKNMQSIEGYLIDGFPVAMADMVTFQGLTDGILTTGTRVIAAALDLEKASQVAAATPMATGYIKNTGADLDPKEVQGLLSAWKTARANRSTAYLTSTLEYNPASFSPKDMMYIEAKQDYSTQIARLCNIDAYMLSADANNSMTYSNLLDARKQFVSLSLQPFISAIEDRLTMNDITPNGQEVRFDLDDSFLRANPMDELLVIEKLLTLGLIDITQAMEMTDLTPNGSDGM</sequence>
<keyword evidence="1" id="KW-1188">Viral release from host cell</keyword>